<sequence>MKNIKNIITIVAFVIISSAKAQIAIGKNELSKIQPANTTTNTSISLEFYDAPDNKYGIVLPWTSTVNNQPTAYNAATGAGYRGMQGTIENGTLIFDLSDSNVKYRKDGAWFNLTNVTYPVTVTRADNSTQIITANNAVDSSLQNNKRENATAKVAIGANSATDTTNGILVLTDTNRAMVLPKVASPHLNVINPSPGMMVFDTVKQQLAVFNGTVWSFWQP</sequence>
<evidence type="ECO:0000313" key="2">
    <source>
        <dbReference type="EMBL" id="VFB04665.1"/>
    </source>
</evidence>
<dbReference type="Proteomes" id="UP000290013">
    <property type="component" value="Chromosome"/>
</dbReference>
<feature type="chain" id="PRO_5020231112" evidence="1">
    <location>
        <begin position="22"/>
        <end position="220"/>
    </location>
</feature>
<evidence type="ECO:0000313" key="3">
    <source>
        <dbReference type="Proteomes" id="UP000290013"/>
    </source>
</evidence>
<proteinExistence type="predicted"/>
<reference evidence="2 3" key="1">
    <citation type="submission" date="2019-02" db="EMBL/GenBank/DDBJ databases">
        <authorList>
            <consortium name="Pathogen Informatics"/>
        </authorList>
    </citation>
    <scope>NUCLEOTIDE SEQUENCE [LARGE SCALE GENOMIC DNA]</scope>
    <source>
        <strain evidence="2 3">3012STDY6944375</strain>
    </source>
</reference>
<gene>
    <name evidence="2" type="ORF">NCTC12078_02701</name>
</gene>
<dbReference type="RefSeq" id="WP_130914859.1">
    <property type="nucleotide sequence ID" value="NZ_LR215974.1"/>
</dbReference>
<organism evidence="2 3">
    <name type="scientific">Chryseobacterium taihuense</name>
    <dbReference type="NCBI Taxonomy" id="1141221"/>
    <lineage>
        <taxon>Bacteria</taxon>
        <taxon>Pseudomonadati</taxon>
        <taxon>Bacteroidota</taxon>
        <taxon>Flavobacteriia</taxon>
        <taxon>Flavobacteriales</taxon>
        <taxon>Weeksellaceae</taxon>
        <taxon>Chryseobacterium group</taxon>
        <taxon>Chryseobacterium</taxon>
    </lineage>
</organism>
<accession>A0A4U8WHU5</accession>
<feature type="signal peptide" evidence="1">
    <location>
        <begin position="1"/>
        <end position="21"/>
    </location>
</feature>
<dbReference type="AlphaFoldDB" id="A0A4U8WHU5"/>
<protein>
    <submittedName>
        <fullName evidence="2">Uncharacterized protein</fullName>
    </submittedName>
</protein>
<keyword evidence="1" id="KW-0732">Signal</keyword>
<dbReference type="EMBL" id="LR215974">
    <property type="protein sequence ID" value="VFB04665.1"/>
    <property type="molecule type" value="Genomic_DNA"/>
</dbReference>
<name>A0A4U8WHU5_9FLAO</name>
<dbReference type="KEGG" id="ctai:NCTC12078_02701"/>
<evidence type="ECO:0000256" key="1">
    <source>
        <dbReference type="SAM" id="SignalP"/>
    </source>
</evidence>